<dbReference type="InterPro" id="IPR036779">
    <property type="entry name" value="LysM_dom_sf"/>
</dbReference>
<dbReference type="PANTHER" id="PTHR21666">
    <property type="entry name" value="PEPTIDASE-RELATED"/>
    <property type="match status" value="1"/>
</dbReference>
<feature type="chain" id="PRO_5046517910" evidence="2">
    <location>
        <begin position="20"/>
        <end position="395"/>
    </location>
</feature>
<dbReference type="CDD" id="cd00118">
    <property type="entry name" value="LysM"/>
    <property type="match status" value="1"/>
</dbReference>
<sequence length="395" mass="41207">MNRRTLLLAAALLSGMAGAYTVKTGDTLYSIARAHGVTVVEVQRLNNLGGTVISVGQVLRLPEGASAVPTAPATSRTAAPNSPAAPTSPSAVPSPSTRSTAPGAAQTPLPPRLSAAELAPTPAGTRLSGVSVSAPEQVTMGDAFVLRLSGPRAAEATVRFLSEVGEDVRRPAEVLRPGGAAGEYRVLGRVVLGKTTPVVYEVRLGDEVLRARIPAAPLSQTVQHLNLPSRVSGVLQDAGRAAEERAVENAYALRSPQVWTRPFAPALANRAATSSSFGQPRTYVAGGAVSYHYGTDYPAPTGTPVLAVNDGTVVLAGKYPVRGNLVVIDHGAGLVSLYFHQSRLNVRVGDKVTRGQKIGEVGSTGLSAGPHLHLEMRVRGEATDPADWMNRLWPR</sequence>
<keyword evidence="2" id="KW-0732">Signal</keyword>
<evidence type="ECO:0000256" key="2">
    <source>
        <dbReference type="SAM" id="SignalP"/>
    </source>
</evidence>
<feature type="domain" description="LysM" evidence="3">
    <location>
        <begin position="18"/>
        <end position="61"/>
    </location>
</feature>
<dbReference type="SUPFAM" id="SSF54106">
    <property type="entry name" value="LysM domain"/>
    <property type="match status" value="1"/>
</dbReference>
<organism evidence="4 5">
    <name type="scientific">Deinococcus petrolearius</name>
    <dbReference type="NCBI Taxonomy" id="1751295"/>
    <lineage>
        <taxon>Bacteria</taxon>
        <taxon>Thermotogati</taxon>
        <taxon>Deinococcota</taxon>
        <taxon>Deinococci</taxon>
        <taxon>Deinococcales</taxon>
        <taxon>Deinococcaceae</taxon>
        <taxon>Deinococcus</taxon>
    </lineage>
</organism>
<keyword evidence="5" id="KW-1185">Reference proteome</keyword>
<dbReference type="Pfam" id="PF01476">
    <property type="entry name" value="LysM"/>
    <property type="match status" value="1"/>
</dbReference>
<dbReference type="Pfam" id="PF01551">
    <property type="entry name" value="Peptidase_M23"/>
    <property type="match status" value="1"/>
</dbReference>
<evidence type="ECO:0000313" key="5">
    <source>
        <dbReference type="Proteomes" id="UP001595979"/>
    </source>
</evidence>
<dbReference type="EMBL" id="JBHSOH010000006">
    <property type="protein sequence ID" value="MFC5848165.1"/>
    <property type="molecule type" value="Genomic_DNA"/>
</dbReference>
<evidence type="ECO:0000256" key="1">
    <source>
        <dbReference type="SAM" id="MobiDB-lite"/>
    </source>
</evidence>
<evidence type="ECO:0000313" key="4">
    <source>
        <dbReference type="EMBL" id="MFC5848165.1"/>
    </source>
</evidence>
<feature type="compositionally biased region" description="Low complexity" evidence="1">
    <location>
        <begin position="68"/>
        <end position="102"/>
    </location>
</feature>
<dbReference type="RefSeq" id="WP_380047947.1">
    <property type="nucleotide sequence ID" value="NZ_JBHSOH010000006.1"/>
</dbReference>
<dbReference type="InterPro" id="IPR018392">
    <property type="entry name" value="LysM"/>
</dbReference>
<dbReference type="InterPro" id="IPR050570">
    <property type="entry name" value="Cell_wall_metabolism_enzyme"/>
</dbReference>
<evidence type="ECO:0000259" key="3">
    <source>
        <dbReference type="PROSITE" id="PS51782"/>
    </source>
</evidence>
<dbReference type="Gene3D" id="2.70.70.10">
    <property type="entry name" value="Glucose Permease (Domain IIA)"/>
    <property type="match status" value="1"/>
</dbReference>
<feature type="region of interest" description="Disordered" evidence="1">
    <location>
        <begin position="68"/>
        <end position="116"/>
    </location>
</feature>
<protein>
    <submittedName>
        <fullName evidence="4">Peptidoglycan DD-metalloendopeptidase family protein</fullName>
    </submittedName>
</protein>
<dbReference type="PROSITE" id="PS51782">
    <property type="entry name" value="LYSM"/>
    <property type="match status" value="1"/>
</dbReference>
<name>A0ABW1DHU5_9DEIO</name>
<dbReference type="InterPro" id="IPR011055">
    <property type="entry name" value="Dup_hybrid_motif"/>
</dbReference>
<dbReference type="SMART" id="SM00257">
    <property type="entry name" value="LysM"/>
    <property type="match status" value="1"/>
</dbReference>
<proteinExistence type="predicted"/>
<dbReference type="PANTHER" id="PTHR21666:SF287">
    <property type="entry name" value="CYTOPLASMIC MEMBRANE PROTEIN"/>
    <property type="match status" value="1"/>
</dbReference>
<gene>
    <name evidence="4" type="ORF">ACFPQ6_07555</name>
</gene>
<dbReference type="CDD" id="cd12797">
    <property type="entry name" value="M23_peptidase"/>
    <property type="match status" value="1"/>
</dbReference>
<dbReference type="SUPFAM" id="SSF51261">
    <property type="entry name" value="Duplicated hybrid motif"/>
    <property type="match status" value="1"/>
</dbReference>
<comment type="caution">
    <text evidence="4">The sequence shown here is derived from an EMBL/GenBank/DDBJ whole genome shotgun (WGS) entry which is preliminary data.</text>
</comment>
<dbReference type="InterPro" id="IPR016047">
    <property type="entry name" value="M23ase_b-sheet_dom"/>
</dbReference>
<dbReference type="Proteomes" id="UP001595979">
    <property type="component" value="Unassembled WGS sequence"/>
</dbReference>
<reference evidence="5" key="1">
    <citation type="journal article" date="2019" name="Int. J. Syst. Evol. Microbiol.">
        <title>The Global Catalogue of Microorganisms (GCM) 10K type strain sequencing project: providing services to taxonomists for standard genome sequencing and annotation.</title>
        <authorList>
            <consortium name="The Broad Institute Genomics Platform"/>
            <consortium name="The Broad Institute Genome Sequencing Center for Infectious Disease"/>
            <person name="Wu L."/>
            <person name="Ma J."/>
        </authorList>
    </citation>
    <scope>NUCLEOTIDE SEQUENCE [LARGE SCALE GENOMIC DNA]</scope>
    <source>
        <strain evidence="5">CGMCC 1.15053</strain>
    </source>
</reference>
<dbReference type="Gene3D" id="3.10.350.10">
    <property type="entry name" value="LysM domain"/>
    <property type="match status" value="1"/>
</dbReference>
<accession>A0ABW1DHU5</accession>
<feature type="signal peptide" evidence="2">
    <location>
        <begin position="1"/>
        <end position="19"/>
    </location>
</feature>